<evidence type="ECO:0000256" key="2">
    <source>
        <dbReference type="SAM" id="Phobius"/>
    </source>
</evidence>
<keyword evidence="2" id="KW-1133">Transmembrane helix</keyword>
<proteinExistence type="predicted"/>
<sequence>MFYRCGRVKDFHGRDKLGPDAHAHAHTRPTAPRSCARHKNAGSRSAGPVEPARRDSRTNLAPTTSRTEHNRDAAPRMWEVSRFRSHKFPVNGAGRARCRGALANVLGSCVLRSVVVTVIVLVAVGPPPRRRRRHSHDGCSRVVRSLHITDFFHESSTFKSSEMVKPQFLICYTPKAH</sequence>
<feature type="compositionally biased region" description="Basic and acidic residues" evidence="1">
    <location>
        <begin position="13"/>
        <end position="23"/>
    </location>
</feature>
<comment type="caution">
    <text evidence="3">The sequence shown here is derived from an EMBL/GenBank/DDBJ whole genome shotgun (WGS) entry which is preliminary data.</text>
</comment>
<evidence type="ECO:0000256" key="1">
    <source>
        <dbReference type="SAM" id="MobiDB-lite"/>
    </source>
</evidence>
<feature type="region of interest" description="Disordered" evidence="1">
    <location>
        <begin position="13"/>
        <end position="76"/>
    </location>
</feature>
<keyword evidence="4" id="KW-1185">Reference proteome</keyword>
<keyword evidence="2" id="KW-0812">Transmembrane</keyword>
<name>A0A4C1WHV5_EUMVA</name>
<evidence type="ECO:0000313" key="3">
    <source>
        <dbReference type="EMBL" id="GBP49694.1"/>
    </source>
</evidence>
<feature type="transmembrane region" description="Helical" evidence="2">
    <location>
        <begin position="101"/>
        <end position="124"/>
    </location>
</feature>
<dbReference type="EMBL" id="BGZK01000550">
    <property type="protein sequence ID" value="GBP49694.1"/>
    <property type="molecule type" value="Genomic_DNA"/>
</dbReference>
<reference evidence="3 4" key="1">
    <citation type="journal article" date="2019" name="Commun. Biol.">
        <title>The bagworm genome reveals a unique fibroin gene that provides high tensile strength.</title>
        <authorList>
            <person name="Kono N."/>
            <person name="Nakamura H."/>
            <person name="Ohtoshi R."/>
            <person name="Tomita M."/>
            <person name="Numata K."/>
            <person name="Arakawa K."/>
        </authorList>
    </citation>
    <scope>NUCLEOTIDE SEQUENCE [LARGE SCALE GENOMIC DNA]</scope>
</reference>
<accession>A0A4C1WHV5</accession>
<organism evidence="3 4">
    <name type="scientific">Eumeta variegata</name>
    <name type="common">Bagworm moth</name>
    <name type="synonym">Eumeta japonica</name>
    <dbReference type="NCBI Taxonomy" id="151549"/>
    <lineage>
        <taxon>Eukaryota</taxon>
        <taxon>Metazoa</taxon>
        <taxon>Ecdysozoa</taxon>
        <taxon>Arthropoda</taxon>
        <taxon>Hexapoda</taxon>
        <taxon>Insecta</taxon>
        <taxon>Pterygota</taxon>
        <taxon>Neoptera</taxon>
        <taxon>Endopterygota</taxon>
        <taxon>Lepidoptera</taxon>
        <taxon>Glossata</taxon>
        <taxon>Ditrysia</taxon>
        <taxon>Tineoidea</taxon>
        <taxon>Psychidae</taxon>
        <taxon>Oiketicinae</taxon>
        <taxon>Eumeta</taxon>
    </lineage>
</organism>
<dbReference type="AlphaFoldDB" id="A0A4C1WHV5"/>
<feature type="compositionally biased region" description="Basic and acidic residues" evidence="1">
    <location>
        <begin position="66"/>
        <end position="76"/>
    </location>
</feature>
<protein>
    <submittedName>
        <fullName evidence="3">Uncharacterized protein</fullName>
    </submittedName>
</protein>
<gene>
    <name evidence="3" type="ORF">EVAR_33328_1</name>
</gene>
<dbReference type="Proteomes" id="UP000299102">
    <property type="component" value="Unassembled WGS sequence"/>
</dbReference>
<keyword evidence="2" id="KW-0472">Membrane</keyword>
<evidence type="ECO:0000313" key="4">
    <source>
        <dbReference type="Proteomes" id="UP000299102"/>
    </source>
</evidence>